<organism evidence="1 2">
    <name type="scientific">Trifolium medium</name>
    <dbReference type="NCBI Taxonomy" id="97028"/>
    <lineage>
        <taxon>Eukaryota</taxon>
        <taxon>Viridiplantae</taxon>
        <taxon>Streptophyta</taxon>
        <taxon>Embryophyta</taxon>
        <taxon>Tracheophyta</taxon>
        <taxon>Spermatophyta</taxon>
        <taxon>Magnoliopsida</taxon>
        <taxon>eudicotyledons</taxon>
        <taxon>Gunneridae</taxon>
        <taxon>Pentapetalae</taxon>
        <taxon>rosids</taxon>
        <taxon>fabids</taxon>
        <taxon>Fabales</taxon>
        <taxon>Fabaceae</taxon>
        <taxon>Papilionoideae</taxon>
        <taxon>50 kb inversion clade</taxon>
        <taxon>NPAAA clade</taxon>
        <taxon>Hologalegina</taxon>
        <taxon>IRL clade</taxon>
        <taxon>Trifolieae</taxon>
        <taxon>Trifolium</taxon>
    </lineage>
</organism>
<keyword evidence="2" id="KW-1185">Reference proteome</keyword>
<dbReference type="Proteomes" id="UP000265520">
    <property type="component" value="Unassembled WGS sequence"/>
</dbReference>
<protein>
    <submittedName>
        <fullName evidence="1">Uncharacterized protein</fullName>
    </submittedName>
</protein>
<dbReference type="EMBL" id="LXQA010585796">
    <property type="protein sequence ID" value="MCI60663.1"/>
    <property type="molecule type" value="Genomic_DNA"/>
</dbReference>
<comment type="caution">
    <text evidence="1">The sequence shown here is derived from an EMBL/GenBank/DDBJ whole genome shotgun (WGS) entry which is preliminary data.</text>
</comment>
<feature type="non-terminal residue" evidence="1">
    <location>
        <position position="27"/>
    </location>
</feature>
<proteinExistence type="predicted"/>
<name>A0A392THR2_9FABA</name>
<sequence>MKISDYKSNTYYRQSIKKELYEDEQSA</sequence>
<evidence type="ECO:0000313" key="2">
    <source>
        <dbReference type="Proteomes" id="UP000265520"/>
    </source>
</evidence>
<evidence type="ECO:0000313" key="1">
    <source>
        <dbReference type="EMBL" id="MCI60663.1"/>
    </source>
</evidence>
<reference evidence="1 2" key="1">
    <citation type="journal article" date="2018" name="Front. Plant Sci.">
        <title>Red Clover (Trifolium pratense) and Zigzag Clover (T. medium) - A Picture of Genomic Similarities and Differences.</title>
        <authorList>
            <person name="Dluhosova J."/>
            <person name="Istvanek J."/>
            <person name="Nedelnik J."/>
            <person name="Repkova J."/>
        </authorList>
    </citation>
    <scope>NUCLEOTIDE SEQUENCE [LARGE SCALE GENOMIC DNA]</scope>
    <source>
        <strain evidence="2">cv. 10/8</strain>
        <tissue evidence="1">Leaf</tissue>
    </source>
</reference>
<dbReference type="AlphaFoldDB" id="A0A392THR2"/>
<accession>A0A392THR2</accession>